<dbReference type="EMBL" id="LYXU01000106">
    <property type="protein sequence ID" value="OBS16319.1"/>
    <property type="molecule type" value="Genomic_DNA"/>
</dbReference>
<evidence type="ECO:0000313" key="3">
    <source>
        <dbReference type="EMBL" id="OBS15962.1"/>
    </source>
</evidence>
<feature type="compositionally biased region" description="Basic and acidic residues" evidence="2">
    <location>
        <begin position="18"/>
        <end position="42"/>
    </location>
</feature>
<protein>
    <submittedName>
        <fullName evidence="3">Uncharacterized protein</fullName>
    </submittedName>
</protein>
<dbReference type="Proteomes" id="UP000091967">
    <property type="component" value="Unassembled WGS sequence"/>
</dbReference>
<gene>
    <name evidence="4" type="ORF">FPOA_13015</name>
    <name evidence="3" type="ORF">FPOA_13301</name>
</gene>
<feature type="coiled-coil region" evidence="1">
    <location>
        <begin position="279"/>
        <end position="313"/>
    </location>
</feature>
<organism evidence="3 5">
    <name type="scientific">Fusarium poae</name>
    <dbReference type="NCBI Taxonomy" id="36050"/>
    <lineage>
        <taxon>Eukaryota</taxon>
        <taxon>Fungi</taxon>
        <taxon>Dikarya</taxon>
        <taxon>Ascomycota</taxon>
        <taxon>Pezizomycotina</taxon>
        <taxon>Sordariomycetes</taxon>
        <taxon>Hypocreomycetidae</taxon>
        <taxon>Hypocreales</taxon>
        <taxon>Nectriaceae</taxon>
        <taxon>Fusarium</taxon>
    </lineage>
</organism>
<evidence type="ECO:0000256" key="2">
    <source>
        <dbReference type="SAM" id="MobiDB-lite"/>
    </source>
</evidence>
<sequence length="350" mass="39402">MRGQFGSNYTAQSLDCDIPEHDAKEKPIGEKPAEDTPERLDWELLVPADAPAEASAYDPEEEAPVEAAPAEEAPTEEAPAAYDGSPEEELPTAEACPVEVYNEDAPAEAKPTEGTSPRSILVSVFIYSPVPYTVEETCEDDYVPKEQDATYLPFSSQHKLITFLQEVLEGACFAYGRRELSKLLNERGWNCVEAVPLRIWMDQLANRRHILDTIPSERLLESVAGTQDIAVNRTPIDSSRMKKFLEDAAELTDILKMKDYGDIIRKVRVDINKTTEGLSREEQEAKDRQEKNLKRIAEERKILDEREADVRKERGKNKRERQISAGLEVKGLLDEAKKSFGITVFFDELA</sequence>
<feature type="compositionally biased region" description="Polar residues" evidence="2">
    <location>
        <begin position="1"/>
        <end position="13"/>
    </location>
</feature>
<name>A0A1B8A665_FUSPO</name>
<evidence type="ECO:0000313" key="4">
    <source>
        <dbReference type="EMBL" id="OBS16319.1"/>
    </source>
</evidence>
<keyword evidence="1" id="KW-0175">Coiled coil</keyword>
<proteinExistence type="predicted"/>
<evidence type="ECO:0000256" key="1">
    <source>
        <dbReference type="SAM" id="Coils"/>
    </source>
</evidence>
<comment type="caution">
    <text evidence="3">The sequence shown here is derived from an EMBL/GenBank/DDBJ whole genome shotgun (WGS) entry which is preliminary data.</text>
</comment>
<feature type="region of interest" description="Disordered" evidence="2">
    <location>
        <begin position="1"/>
        <end position="92"/>
    </location>
</feature>
<dbReference type="AlphaFoldDB" id="A0A1B8A665"/>
<dbReference type="EMBL" id="LYXU01000119">
    <property type="protein sequence ID" value="OBS15962.1"/>
    <property type="molecule type" value="Genomic_DNA"/>
</dbReference>
<dbReference type="STRING" id="36050.A0A1B8A665"/>
<feature type="compositionally biased region" description="Low complexity" evidence="2">
    <location>
        <begin position="65"/>
        <end position="81"/>
    </location>
</feature>
<keyword evidence="5" id="KW-1185">Reference proteome</keyword>
<reference evidence="3 5" key="1">
    <citation type="submission" date="2016-06" db="EMBL/GenBank/DDBJ databases">
        <title>Living apart together: crosstalk between the core and supernumerary genomes in a fungal plant pathogen.</title>
        <authorList>
            <person name="Vanheule A."/>
            <person name="Audenaert K."/>
            <person name="Warris S."/>
            <person name="Van De Geest H."/>
            <person name="Schijlen E."/>
            <person name="Hofte M."/>
            <person name="De Saeger S."/>
            <person name="Haesaert G."/>
            <person name="Waalwijk C."/>
            <person name="Van Der Lee T."/>
        </authorList>
    </citation>
    <scope>NUCLEOTIDE SEQUENCE [LARGE SCALE GENOMIC DNA]</scope>
    <source>
        <strain evidence="3 5">2516</strain>
    </source>
</reference>
<evidence type="ECO:0000313" key="5">
    <source>
        <dbReference type="Proteomes" id="UP000091967"/>
    </source>
</evidence>
<accession>A0A1B8A665</accession>